<evidence type="ECO:0000256" key="2">
    <source>
        <dbReference type="ARBA" id="ARBA00022481"/>
    </source>
</evidence>
<evidence type="ECO:0000256" key="4">
    <source>
        <dbReference type="PROSITE-ProRule" id="PRU00284"/>
    </source>
</evidence>
<dbReference type="EMBL" id="WWCL01000004">
    <property type="protein sequence ID" value="MYN47010.1"/>
    <property type="molecule type" value="Genomic_DNA"/>
</dbReference>
<keyword evidence="4" id="KW-0807">Transducer</keyword>
<reference evidence="10" key="1">
    <citation type="submission" date="2019-12" db="EMBL/GenBank/DDBJ databases">
        <title>Novel species isolated from a subtropical stream in China.</title>
        <authorList>
            <person name="Lu H."/>
        </authorList>
    </citation>
    <scope>NUCLEOTIDE SEQUENCE [LARGE SCALE GENOMIC DNA]</scope>
    <source>
        <strain evidence="10">FT93W</strain>
    </source>
</reference>
<keyword evidence="7" id="KW-0472">Membrane</keyword>
<evidence type="ECO:0000256" key="1">
    <source>
        <dbReference type="ARBA" id="ARBA00004370"/>
    </source>
</evidence>
<dbReference type="FunFam" id="1.10.287.950:FF:000001">
    <property type="entry name" value="Methyl-accepting chemotaxis sensory transducer"/>
    <property type="match status" value="1"/>
</dbReference>
<dbReference type="Pfam" id="PF00672">
    <property type="entry name" value="HAMP"/>
    <property type="match status" value="1"/>
</dbReference>
<comment type="caution">
    <text evidence="10">The sequence shown here is derived from an EMBL/GenBank/DDBJ whole genome shotgun (WGS) entry which is preliminary data.</text>
</comment>
<feature type="domain" description="HAMP" evidence="9">
    <location>
        <begin position="351"/>
        <end position="405"/>
    </location>
</feature>
<keyword evidence="7" id="KW-0812">Transmembrane</keyword>
<dbReference type="SMART" id="SM00304">
    <property type="entry name" value="HAMP"/>
    <property type="match status" value="1"/>
</dbReference>
<dbReference type="CDD" id="cd12913">
    <property type="entry name" value="PDC1_MCP_like"/>
    <property type="match status" value="1"/>
</dbReference>
<evidence type="ECO:0000256" key="7">
    <source>
        <dbReference type="SAM" id="Phobius"/>
    </source>
</evidence>
<organism evidence="10 11">
    <name type="scientific">Duganella fentianensis</name>
    <dbReference type="NCBI Taxonomy" id="2692177"/>
    <lineage>
        <taxon>Bacteria</taxon>
        <taxon>Pseudomonadati</taxon>
        <taxon>Pseudomonadota</taxon>
        <taxon>Betaproteobacteria</taxon>
        <taxon>Burkholderiales</taxon>
        <taxon>Oxalobacteraceae</taxon>
        <taxon>Telluria group</taxon>
        <taxon>Duganella</taxon>
    </lineage>
</organism>
<keyword evidence="5" id="KW-0175">Coiled coil</keyword>
<dbReference type="InterPro" id="IPR051310">
    <property type="entry name" value="MCP_chemotaxis"/>
</dbReference>
<dbReference type="AlphaFoldDB" id="A0A845I0K5"/>
<dbReference type="CDD" id="cd11386">
    <property type="entry name" value="MCP_signal"/>
    <property type="match status" value="1"/>
</dbReference>
<dbReference type="GO" id="GO:0005886">
    <property type="term" value="C:plasma membrane"/>
    <property type="evidence" value="ECO:0007669"/>
    <property type="project" value="TreeGrafter"/>
</dbReference>
<dbReference type="Gene3D" id="1.10.287.950">
    <property type="entry name" value="Methyl-accepting chemotaxis protein"/>
    <property type="match status" value="1"/>
</dbReference>
<dbReference type="CDD" id="cd06225">
    <property type="entry name" value="HAMP"/>
    <property type="match status" value="1"/>
</dbReference>
<keyword evidence="2" id="KW-0488">Methylation</keyword>
<dbReference type="GO" id="GO:0004888">
    <property type="term" value="F:transmembrane signaling receptor activity"/>
    <property type="evidence" value="ECO:0007669"/>
    <property type="project" value="TreeGrafter"/>
</dbReference>
<accession>A0A845I0K5</accession>
<comment type="similarity">
    <text evidence="3">Belongs to the methyl-accepting chemotaxis (MCP) protein family.</text>
</comment>
<feature type="coiled-coil region" evidence="5">
    <location>
        <begin position="628"/>
        <end position="655"/>
    </location>
</feature>
<evidence type="ECO:0000256" key="5">
    <source>
        <dbReference type="SAM" id="Coils"/>
    </source>
</evidence>
<dbReference type="PROSITE" id="PS50885">
    <property type="entry name" value="HAMP"/>
    <property type="match status" value="1"/>
</dbReference>
<dbReference type="SMART" id="SM00283">
    <property type="entry name" value="MA"/>
    <property type="match status" value="1"/>
</dbReference>
<evidence type="ECO:0000256" key="3">
    <source>
        <dbReference type="ARBA" id="ARBA00029447"/>
    </source>
</evidence>
<evidence type="ECO:0000259" key="9">
    <source>
        <dbReference type="PROSITE" id="PS50885"/>
    </source>
</evidence>
<dbReference type="Pfam" id="PF00015">
    <property type="entry name" value="MCPsignal"/>
    <property type="match status" value="1"/>
</dbReference>
<dbReference type="Proteomes" id="UP000444316">
    <property type="component" value="Unassembled WGS sequence"/>
</dbReference>
<dbReference type="PROSITE" id="PS50111">
    <property type="entry name" value="CHEMOTAXIS_TRANSDUC_2"/>
    <property type="match status" value="1"/>
</dbReference>
<dbReference type="InterPro" id="IPR004089">
    <property type="entry name" value="MCPsignal_dom"/>
</dbReference>
<gene>
    <name evidence="10" type="ORF">GTP23_18360</name>
</gene>
<dbReference type="Gene3D" id="3.30.450.20">
    <property type="entry name" value="PAS domain"/>
    <property type="match status" value="2"/>
</dbReference>
<dbReference type="PANTHER" id="PTHR43531:SF14">
    <property type="entry name" value="METHYL-ACCEPTING CHEMOTAXIS PROTEIN I-RELATED"/>
    <property type="match status" value="1"/>
</dbReference>
<evidence type="ECO:0000313" key="10">
    <source>
        <dbReference type="EMBL" id="MYN47010.1"/>
    </source>
</evidence>
<name>A0A845I0K5_9BURK</name>
<feature type="compositionally biased region" description="Low complexity" evidence="6">
    <location>
        <begin position="688"/>
        <end position="739"/>
    </location>
</feature>
<dbReference type="RefSeq" id="WP_161036443.1">
    <property type="nucleotide sequence ID" value="NZ_WWCL01000004.1"/>
</dbReference>
<dbReference type="GO" id="GO:0006935">
    <property type="term" value="P:chemotaxis"/>
    <property type="evidence" value="ECO:0007669"/>
    <property type="project" value="TreeGrafter"/>
</dbReference>
<dbReference type="InterPro" id="IPR003660">
    <property type="entry name" value="HAMP_dom"/>
</dbReference>
<proteinExistence type="inferred from homology"/>
<dbReference type="PANTHER" id="PTHR43531">
    <property type="entry name" value="PROTEIN ICFG"/>
    <property type="match status" value="1"/>
</dbReference>
<evidence type="ECO:0000256" key="6">
    <source>
        <dbReference type="SAM" id="MobiDB-lite"/>
    </source>
</evidence>
<keyword evidence="7" id="KW-1133">Transmembrane helix</keyword>
<dbReference type="SUPFAM" id="SSF58104">
    <property type="entry name" value="Methyl-accepting chemotaxis protein (MCP) signaling domain"/>
    <property type="match status" value="1"/>
</dbReference>
<dbReference type="Pfam" id="PF22673">
    <property type="entry name" value="MCP-like_PDC_1"/>
    <property type="match status" value="1"/>
</dbReference>
<keyword evidence="11" id="KW-1185">Reference proteome</keyword>
<comment type="subcellular location">
    <subcellularLocation>
        <location evidence="1">Membrane</location>
    </subcellularLocation>
</comment>
<feature type="domain" description="Methyl-accepting transducer" evidence="8">
    <location>
        <begin position="410"/>
        <end position="639"/>
    </location>
</feature>
<feature type="transmembrane region" description="Helical" evidence="7">
    <location>
        <begin position="327"/>
        <end position="354"/>
    </location>
</feature>
<sequence>MSMEFSSSAGPSGRSLFSLSLNGKICAAATALVVLSLAVTATVIGVRSSSSAEAAAMNLARTSAREVAGALQSRIVSNLSAVINLSGAMRQTRGANQALGRDQINEMVKATLLGSEDLIGAAVTWEPNALDGKDAEFAGKLPLYDATGRYMPYWTRASGGGTHVEPIVFDSAPGANDWYDIPKKSGKVFFTEPYNYPVDGKPTLMASLVAPIVIEGKFQGVASADFMLTRLTAILKELKVIDGAQLSLISNGGLYASHGDAARLGKKAEDIPAEALEHVRKGQTYEYEDAAGMVHLLQPLTIHADSAPWSVQLVFPKSVALAPARELLWYTLGVSLLCAIATALVLITVVFRLTAPLRALGERMTALSSGDADLAVKLEVHGNDELAVIGNGFNQFVGKIHDVLVQVSASAENVARGSSEISQGNTDLSARTEHQASALEQTAASIDELTGTVKENAENARQANQLAEAASEVAQRSGSVVAQVVSTMASINASSNKIVDIISVIDGIAFQTNILALNAAVEAARAGEQGRGFAVVATEVRNLAQRSAAAAKEIKELIDDSVDKVAAGSRLVDEAGSTMDEVVSSVRRVTQIMSEITVATVEQSDGIAQVNQAIVQMDGVTQQNAALVEQAAAAAESLQEQAHHLEQAVSVFRLQRSSSAASQTTHRPALPRAGQAPAARQLTARVPAAGSAARPAAGSSAGSAAGSATNNASSSAASAAGSSASSKAGKSSARPAASADSEWEEF</sequence>
<protein>
    <submittedName>
        <fullName evidence="10">HAMP domain-containing protein</fullName>
    </submittedName>
</protein>
<dbReference type="GO" id="GO:0007165">
    <property type="term" value="P:signal transduction"/>
    <property type="evidence" value="ECO:0007669"/>
    <property type="project" value="UniProtKB-KW"/>
</dbReference>
<evidence type="ECO:0000259" key="8">
    <source>
        <dbReference type="PROSITE" id="PS50111"/>
    </source>
</evidence>
<evidence type="ECO:0000313" key="11">
    <source>
        <dbReference type="Proteomes" id="UP000444316"/>
    </source>
</evidence>
<feature type="region of interest" description="Disordered" evidence="6">
    <location>
        <begin position="658"/>
        <end position="746"/>
    </location>
</feature>